<protein>
    <submittedName>
        <fullName evidence="2">Uncharacterized protein</fullName>
    </submittedName>
</protein>
<organism evidence="2">
    <name type="scientific">Cryptosporidium canis</name>
    <dbReference type="NCBI Taxonomy" id="195482"/>
    <lineage>
        <taxon>Eukaryota</taxon>
        <taxon>Sar</taxon>
        <taxon>Alveolata</taxon>
        <taxon>Apicomplexa</taxon>
        <taxon>Conoidasida</taxon>
        <taxon>Coccidia</taxon>
        <taxon>Eucoccidiorida</taxon>
        <taxon>Eimeriorina</taxon>
        <taxon>Cryptosporidiidae</taxon>
        <taxon>Cryptosporidium</taxon>
    </lineage>
</organism>
<sequence>MLLDPEQVLGLGAPAEEEVCREREEGPEFGVVAVVGPRVPEEESLKSGMLHEEVGEPGELLKRDGF</sequence>
<comment type="caution">
    <text evidence="2">The sequence shown here is derived from an EMBL/GenBank/DDBJ whole genome shotgun (WGS) entry which is preliminary data.</text>
</comment>
<dbReference type="AlphaFoldDB" id="A0A9D5DDZ4"/>
<accession>A0A9D5DDZ4</accession>
<evidence type="ECO:0000256" key="1">
    <source>
        <dbReference type="SAM" id="MobiDB-lite"/>
    </source>
</evidence>
<feature type="region of interest" description="Disordered" evidence="1">
    <location>
        <begin position="43"/>
        <end position="66"/>
    </location>
</feature>
<dbReference type="EMBL" id="JAPCXC010000133">
    <property type="protein sequence ID" value="KAJ1604574.1"/>
    <property type="molecule type" value="Genomic_DNA"/>
</dbReference>
<proteinExistence type="predicted"/>
<evidence type="ECO:0000313" key="2">
    <source>
        <dbReference type="EMBL" id="KAJ1604574.1"/>
    </source>
</evidence>
<name>A0A9D5DDZ4_9CRYT</name>
<gene>
    <name evidence="2" type="ORF">OJ253_3597</name>
</gene>
<dbReference type="Proteomes" id="UP001067231">
    <property type="component" value="Unassembled WGS sequence"/>
</dbReference>
<reference evidence="2" key="1">
    <citation type="submission" date="2022-10" db="EMBL/GenBank/DDBJ databases">
        <title>Adaptive evolution leads to modifications in subtelomeric GC content in a zoonotic Cryptosporidium species.</title>
        <authorList>
            <person name="Li J."/>
            <person name="Feng Y."/>
            <person name="Xiao L."/>
        </authorList>
    </citation>
    <scope>NUCLEOTIDE SEQUENCE</scope>
    <source>
        <strain evidence="2">33844</strain>
    </source>
</reference>